<evidence type="ECO:0000313" key="1">
    <source>
        <dbReference type="EMBL" id="GBH18451.1"/>
    </source>
</evidence>
<dbReference type="Proteomes" id="UP000248291">
    <property type="component" value="Unassembled WGS sequence"/>
</dbReference>
<dbReference type="EMBL" id="BGKA01000157">
    <property type="protein sequence ID" value="GBH18451.1"/>
    <property type="molecule type" value="Genomic_DNA"/>
</dbReference>
<accession>A0AAN4TM51</accession>
<protein>
    <submittedName>
        <fullName evidence="1">Pimeloyl-ACP methyl ester carboxylesterase</fullName>
    </submittedName>
</protein>
<reference evidence="1 2" key="1">
    <citation type="submission" date="2018-04" db="EMBL/GenBank/DDBJ databases">
        <title>Draft genome sequence of Pseudomonas syringae pv. actinidiae biovar 3 strains isolated from kiwifruit in Kagawa prefecture.</title>
        <authorList>
            <person name="Tabuchi M."/>
            <person name="Saito M."/>
            <person name="Fujiwara S."/>
            <person name="Sasa N."/>
            <person name="Akimitsu K."/>
            <person name="Gomi K."/>
            <person name="Konishi-Sugita S."/>
            <person name="Hamano K."/>
            <person name="Kataoka I."/>
        </authorList>
    </citation>
    <scope>NUCLEOTIDE SEQUENCE [LARGE SCALE GENOMIC DNA]</scope>
    <source>
        <strain evidence="1 2">MAFF212211</strain>
    </source>
</reference>
<proteinExistence type="predicted"/>
<organism evidence="1 2">
    <name type="scientific">Pseudomonas syringae pv. actinidiae</name>
    <dbReference type="NCBI Taxonomy" id="103796"/>
    <lineage>
        <taxon>Bacteria</taxon>
        <taxon>Pseudomonadati</taxon>
        <taxon>Pseudomonadota</taxon>
        <taxon>Gammaproteobacteria</taxon>
        <taxon>Pseudomonadales</taxon>
        <taxon>Pseudomonadaceae</taxon>
        <taxon>Pseudomonas</taxon>
        <taxon>Pseudomonas syringae</taxon>
    </lineage>
</organism>
<sequence length="73" mass="8180">MSVSPNILVHQDYEKFPGLQGTGFFCSKNGVLYYVTARHCLTKDNKEDIAKFAAMLRIPFSQSTDSTSVLFSK</sequence>
<evidence type="ECO:0000313" key="2">
    <source>
        <dbReference type="Proteomes" id="UP000248291"/>
    </source>
</evidence>
<dbReference type="AlphaFoldDB" id="A0AAN4TM51"/>
<comment type="caution">
    <text evidence="1">The sequence shown here is derived from an EMBL/GenBank/DDBJ whole genome shotgun (WGS) entry which is preliminary data.</text>
</comment>
<name>A0AAN4TM51_PSESF</name>
<gene>
    <name evidence="1" type="ORF">KPSA3_04438</name>
</gene>